<dbReference type="Proteomes" id="UP001220324">
    <property type="component" value="Unassembled WGS sequence"/>
</dbReference>
<sequence length="760" mass="84631">MSSRSVRFQWPPVPCVEEEPASLARELHGLSKLSEKPGVEGTCRRGTVDQYPVILAPDSPLPTSTTPPSDLATPGLGNVSSDDSSSGLRTPSPQVPEPAVRSRTQSNDPFGLPPSSVSSRSRSRAPQAPPQLPVSDQQPPRQRRPQSPARDRGSGRGEVGYFPPDATRGLPTQQGPQDRGFDLTKLPASQAPASSPLGRSNSVRNGNVTAPTAPIRQRSEPHPGYQPESSTPRGRSYSHVIPPPAPISSSQLQVKRVSDAPTLSERIEEKLRLRHELRELGSDSDSEAPRRPRAKSISPKILPVAPAPEAYPPPRELSRAPGQHSMPPTKEPIKVLVTPQEPKQLPSAMRGRAATMVTPAPPALRSSSRAPSAMVSRSMSSDEAQTSSSRPRRANSVKFQDPMPRHSAPPPAPTQKASSPQRSTGLCVTPCPRSLPVAGLQDWYTLKGLTHLDICPSCMSQIGHSRFREFFIPSLVKPATQKTRCAFANAWTRLAWTQMIKKQHASLEMLYQMTRPPPGSQLCPGRVVADQTWYRVVDPETGKYLPRFHVCGSCARNVRILMPSQRDTFEHCPDVQERMCDFVTTSPRFVQYVDLLDIAAARTEPSRQPDSREFISYARRKVVLRDCRRDRPTMGTWHYIPSLPEFSVCEDCYDEVVWPLAKTHHPIAKSFSTSMHFLPGDSPNRCREASCQLYSPRMRTKFREAVAKNEFSGLKAVALRRFEAERRFRDRREELLDAENRGYDCEAELRKAIEEWRKWE</sequence>
<evidence type="ECO:0000313" key="3">
    <source>
        <dbReference type="Proteomes" id="UP001220324"/>
    </source>
</evidence>
<evidence type="ECO:0000256" key="1">
    <source>
        <dbReference type="SAM" id="MobiDB-lite"/>
    </source>
</evidence>
<feature type="compositionally biased region" description="Polar residues" evidence="1">
    <location>
        <begin position="375"/>
        <end position="389"/>
    </location>
</feature>
<feature type="compositionally biased region" description="Low complexity" evidence="1">
    <location>
        <begin position="363"/>
        <end position="373"/>
    </location>
</feature>
<dbReference type="AlphaFoldDB" id="A0AAD6GGP6"/>
<feature type="compositionally biased region" description="Polar residues" evidence="1">
    <location>
        <begin position="78"/>
        <end position="92"/>
    </location>
</feature>
<name>A0AAD6GGP6_9EURO</name>
<dbReference type="EMBL" id="JAQIZZ010000003">
    <property type="protein sequence ID" value="KAJ5546222.1"/>
    <property type="molecule type" value="Genomic_DNA"/>
</dbReference>
<feature type="compositionally biased region" description="Polar residues" evidence="1">
    <location>
        <begin position="191"/>
        <end position="210"/>
    </location>
</feature>
<organism evidence="2 3">
    <name type="scientific">Penicillium frequentans</name>
    <dbReference type="NCBI Taxonomy" id="3151616"/>
    <lineage>
        <taxon>Eukaryota</taxon>
        <taxon>Fungi</taxon>
        <taxon>Dikarya</taxon>
        <taxon>Ascomycota</taxon>
        <taxon>Pezizomycotina</taxon>
        <taxon>Eurotiomycetes</taxon>
        <taxon>Eurotiomycetidae</taxon>
        <taxon>Eurotiales</taxon>
        <taxon>Aspergillaceae</taxon>
        <taxon>Penicillium</taxon>
    </lineage>
</organism>
<feature type="compositionally biased region" description="Polar residues" evidence="1">
    <location>
        <begin position="415"/>
        <end position="425"/>
    </location>
</feature>
<feature type="compositionally biased region" description="Basic and acidic residues" evidence="1">
    <location>
        <begin position="35"/>
        <end position="47"/>
    </location>
</feature>
<keyword evidence="3" id="KW-1185">Reference proteome</keyword>
<feature type="compositionally biased region" description="Low complexity" evidence="1">
    <location>
        <begin position="55"/>
        <end position="74"/>
    </location>
</feature>
<feature type="compositionally biased region" description="Pro residues" evidence="1">
    <location>
        <begin position="305"/>
        <end position="315"/>
    </location>
</feature>
<reference evidence="2 3" key="1">
    <citation type="journal article" date="2023" name="IMA Fungus">
        <title>Comparative genomic study of the Penicillium genus elucidates a diverse pangenome and 15 lateral gene transfer events.</title>
        <authorList>
            <person name="Petersen C."/>
            <person name="Sorensen T."/>
            <person name="Nielsen M.R."/>
            <person name="Sondergaard T.E."/>
            <person name="Sorensen J.L."/>
            <person name="Fitzpatrick D.A."/>
            <person name="Frisvad J.C."/>
            <person name="Nielsen K.L."/>
        </authorList>
    </citation>
    <scope>NUCLEOTIDE SEQUENCE [LARGE SCALE GENOMIC DNA]</scope>
    <source>
        <strain evidence="2 3">IBT 35679</strain>
    </source>
</reference>
<comment type="caution">
    <text evidence="2">The sequence shown here is derived from an EMBL/GenBank/DDBJ whole genome shotgun (WGS) entry which is preliminary data.</text>
</comment>
<feature type="compositionally biased region" description="Low complexity" evidence="1">
    <location>
        <begin position="137"/>
        <end position="148"/>
    </location>
</feature>
<feature type="compositionally biased region" description="Basic and acidic residues" evidence="1">
    <location>
        <begin position="265"/>
        <end position="281"/>
    </location>
</feature>
<protein>
    <submittedName>
        <fullName evidence="2">Uncharacterized protein</fullName>
    </submittedName>
</protein>
<feature type="compositionally biased region" description="Low complexity" evidence="1">
    <location>
        <begin position="113"/>
        <end position="126"/>
    </location>
</feature>
<evidence type="ECO:0000313" key="2">
    <source>
        <dbReference type="EMBL" id="KAJ5546222.1"/>
    </source>
</evidence>
<accession>A0AAD6GGP6</accession>
<proteinExistence type="predicted"/>
<gene>
    <name evidence="2" type="ORF">N7494_003807</name>
</gene>
<feature type="region of interest" description="Disordered" evidence="1">
    <location>
        <begin position="35"/>
        <end position="425"/>
    </location>
</feature>